<gene>
    <name evidence="3" type="ORF">Desaf_2302</name>
</gene>
<dbReference type="SMART" id="SM00028">
    <property type="entry name" value="TPR"/>
    <property type="match status" value="4"/>
</dbReference>
<dbReference type="InterPro" id="IPR019734">
    <property type="entry name" value="TPR_rpt"/>
</dbReference>
<dbReference type="AlphaFoldDB" id="F3YXD0"/>
<dbReference type="InterPro" id="IPR011990">
    <property type="entry name" value="TPR-like_helical_dom_sf"/>
</dbReference>
<dbReference type="KEGG" id="daf:Desaf_2302"/>
<evidence type="ECO:0000256" key="2">
    <source>
        <dbReference type="SAM" id="MobiDB-lite"/>
    </source>
</evidence>
<feature type="repeat" description="TPR" evidence="1">
    <location>
        <begin position="219"/>
        <end position="252"/>
    </location>
</feature>
<sequence length="290" mass="33373">MSEEFKEVIRHINRAKAYVNKFEAIRTMQCIVDALELLMKSSSIFGRERFELEILLGEVLRTLASMDEMRNIFPKGLTYKKGQEKTLHGILTKVLKTISEAIEKAEIDKFRKRKNEIDRYMLQGQKLLDEKNFIEARKVLRRTQELFADEPGINQDIGQRLFKAGLAPEALEFFEAAIRQDNRDPRPYSYMINVQESLGELEKAEHYVKEAFKNFGGNERIYLRMAQLAVKLRKWDEAFDAAQQVLELNPYSQEAMEVMKQAKPRVFGRGADGQAAGGQGGSGQPIKFDI</sequence>
<dbReference type="STRING" id="690850.Desaf_2302"/>
<name>F3YXD0_DESAF</name>
<accession>F3YXD0</accession>
<dbReference type="SUPFAM" id="SSF48452">
    <property type="entry name" value="TPR-like"/>
    <property type="match status" value="1"/>
</dbReference>
<proteinExistence type="predicted"/>
<dbReference type="EMBL" id="CP003221">
    <property type="protein sequence ID" value="EGJ50628.1"/>
    <property type="molecule type" value="Genomic_DNA"/>
</dbReference>
<dbReference type="PROSITE" id="PS50005">
    <property type="entry name" value="TPR"/>
    <property type="match status" value="1"/>
</dbReference>
<dbReference type="Proteomes" id="UP000007844">
    <property type="component" value="Chromosome"/>
</dbReference>
<dbReference type="Gene3D" id="1.25.40.10">
    <property type="entry name" value="Tetratricopeptide repeat domain"/>
    <property type="match status" value="1"/>
</dbReference>
<evidence type="ECO:0000313" key="3">
    <source>
        <dbReference type="EMBL" id="EGJ50628.1"/>
    </source>
</evidence>
<dbReference type="eggNOG" id="COG0457">
    <property type="taxonomic scope" value="Bacteria"/>
</dbReference>
<organism evidence="3 4">
    <name type="scientific">Desulfocurvibacter africanus subsp. africanus str. Walvis Bay</name>
    <dbReference type="NCBI Taxonomy" id="690850"/>
    <lineage>
        <taxon>Bacteria</taxon>
        <taxon>Pseudomonadati</taxon>
        <taxon>Thermodesulfobacteriota</taxon>
        <taxon>Desulfovibrionia</taxon>
        <taxon>Desulfovibrionales</taxon>
        <taxon>Desulfovibrionaceae</taxon>
        <taxon>Desulfocurvibacter</taxon>
    </lineage>
</organism>
<evidence type="ECO:0000313" key="4">
    <source>
        <dbReference type="Proteomes" id="UP000007844"/>
    </source>
</evidence>
<dbReference type="HOGENOM" id="CLU_072765_0_0_7"/>
<dbReference type="RefSeq" id="WP_014260337.1">
    <property type="nucleotide sequence ID" value="NC_016629.1"/>
</dbReference>
<feature type="region of interest" description="Disordered" evidence="2">
    <location>
        <begin position="271"/>
        <end position="290"/>
    </location>
</feature>
<evidence type="ECO:0000256" key="1">
    <source>
        <dbReference type="PROSITE-ProRule" id="PRU00339"/>
    </source>
</evidence>
<keyword evidence="4" id="KW-1185">Reference proteome</keyword>
<protein>
    <submittedName>
        <fullName evidence="3">Tetratricopeptide TPR_1 repeat-containing protein</fullName>
    </submittedName>
</protein>
<reference evidence="3 4" key="1">
    <citation type="journal article" date="2011" name="J. Bacteriol.">
        <title>Genome sequence of the mercury-methylating and pleomorphic Desulfovibrio africanus Strain Walvis Bay.</title>
        <authorList>
            <person name="Brown S.D."/>
            <person name="Wall J.D."/>
            <person name="Kucken A.M."/>
            <person name="Gilmour C.C."/>
            <person name="Podar M."/>
            <person name="Brandt C.C."/>
            <person name="Teshima H."/>
            <person name="Detter J.C."/>
            <person name="Han C.S."/>
            <person name="Land M.L."/>
            <person name="Lucas S."/>
            <person name="Han J."/>
            <person name="Pennacchio L."/>
            <person name="Nolan M."/>
            <person name="Pitluck S."/>
            <person name="Woyke T."/>
            <person name="Goodwin L."/>
            <person name="Palumbo A.V."/>
            <person name="Elias D.A."/>
        </authorList>
    </citation>
    <scope>NUCLEOTIDE SEQUENCE [LARGE SCALE GENOMIC DNA]</scope>
    <source>
        <strain evidence="3 4">Walvis Bay</strain>
    </source>
</reference>
<keyword evidence="1" id="KW-0802">TPR repeat</keyword>